<protein>
    <recommendedName>
        <fullName evidence="4">DUF3889 domain-containing protein</fullName>
    </recommendedName>
</protein>
<accession>A0ABT9ZI56</accession>
<reference evidence="2 3" key="1">
    <citation type="submission" date="2023-07" db="EMBL/GenBank/DDBJ databases">
        <title>Genomic Encyclopedia of Type Strains, Phase IV (KMG-IV): sequencing the most valuable type-strain genomes for metagenomic binning, comparative biology and taxonomic classification.</title>
        <authorList>
            <person name="Goeker M."/>
        </authorList>
    </citation>
    <scope>NUCLEOTIDE SEQUENCE [LARGE SCALE GENOMIC DNA]</scope>
    <source>
        <strain evidence="2 3">DSM 29005</strain>
    </source>
</reference>
<dbReference type="EMBL" id="JAUSUD010000016">
    <property type="protein sequence ID" value="MDQ0231959.1"/>
    <property type="molecule type" value="Genomic_DNA"/>
</dbReference>
<sequence length="105" mass="11853">MKKQIILGLLCLSSLLPVQVVFPSSTIAANKSSWEEVAAKETRKLYPLSQVLFSQKVWDKSKKDISIKQYRLTLREGMEDFAVYTTITYDSNSGKIKNVQVLPGI</sequence>
<feature type="signal peptide" evidence="1">
    <location>
        <begin position="1"/>
        <end position="28"/>
    </location>
</feature>
<name>A0ABT9ZI56_9BACI</name>
<keyword evidence="1" id="KW-0732">Signal</keyword>
<dbReference type="InterPro" id="IPR024987">
    <property type="entry name" value="DUF3889"/>
</dbReference>
<evidence type="ECO:0000256" key="1">
    <source>
        <dbReference type="SAM" id="SignalP"/>
    </source>
</evidence>
<evidence type="ECO:0008006" key="4">
    <source>
        <dbReference type="Google" id="ProtNLM"/>
    </source>
</evidence>
<dbReference type="Gene3D" id="3.10.450.390">
    <property type="entry name" value="Protein of unknown function DUF3889"/>
    <property type="match status" value="1"/>
</dbReference>
<comment type="caution">
    <text evidence="2">The sequence shown here is derived from an EMBL/GenBank/DDBJ whole genome shotgun (WGS) entry which is preliminary data.</text>
</comment>
<organism evidence="2 3">
    <name type="scientific">Metabacillus malikii</name>
    <dbReference type="NCBI Taxonomy" id="1504265"/>
    <lineage>
        <taxon>Bacteria</taxon>
        <taxon>Bacillati</taxon>
        <taxon>Bacillota</taxon>
        <taxon>Bacilli</taxon>
        <taxon>Bacillales</taxon>
        <taxon>Bacillaceae</taxon>
        <taxon>Metabacillus</taxon>
    </lineage>
</organism>
<gene>
    <name evidence="2" type="ORF">J2S19_003244</name>
</gene>
<proteinExistence type="predicted"/>
<evidence type="ECO:0000313" key="3">
    <source>
        <dbReference type="Proteomes" id="UP001234495"/>
    </source>
</evidence>
<dbReference type="Proteomes" id="UP001234495">
    <property type="component" value="Unassembled WGS sequence"/>
</dbReference>
<keyword evidence="3" id="KW-1185">Reference proteome</keyword>
<evidence type="ECO:0000313" key="2">
    <source>
        <dbReference type="EMBL" id="MDQ0231959.1"/>
    </source>
</evidence>
<dbReference type="Pfam" id="PF13028">
    <property type="entry name" value="DUF3889"/>
    <property type="match status" value="1"/>
</dbReference>
<feature type="chain" id="PRO_5045881332" description="DUF3889 domain-containing protein" evidence="1">
    <location>
        <begin position="29"/>
        <end position="105"/>
    </location>
</feature>
<dbReference type="RefSeq" id="WP_307343778.1">
    <property type="nucleotide sequence ID" value="NZ_JAUSUD010000016.1"/>
</dbReference>